<feature type="region of interest" description="Disordered" evidence="1">
    <location>
        <begin position="95"/>
        <end position="150"/>
    </location>
</feature>
<dbReference type="Proteomes" id="UP000663845">
    <property type="component" value="Unassembled WGS sequence"/>
</dbReference>
<comment type="caution">
    <text evidence="2">The sequence shown here is derived from an EMBL/GenBank/DDBJ whole genome shotgun (WGS) entry which is preliminary data.</text>
</comment>
<organism evidence="2 3">
    <name type="scientific">Adineta steineri</name>
    <dbReference type="NCBI Taxonomy" id="433720"/>
    <lineage>
        <taxon>Eukaryota</taxon>
        <taxon>Metazoa</taxon>
        <taxon>Spiralia</taxon>
        <taxon>Gnathifera</taxon>
        <taxon>Rotifera</taxon>
        <taxon>Eurotatoria</taxon>
        <taxon>Bdelloidea</taxon>
        <taxon>Adinetida</taxon>
        <taxon>Adinetidae</taxon>
        <taxon>Adineta</taxon>
    </lineage>
</organism>
<evidence type="ECO:0000313" key="2">
    <source>
        <dbReference type="EMBL" id="CAF1246278.1"/>
    </source>
</evidence>
<evidence type="ECO:0000313" key="3">
    <source>
        <dbReference type="Proteomes" id="UP000663845"/>
    </source>
</evidence>
<accession>A0A814ZU05</accession>
<evidence type="ECO:0000256" key="1">
    <source>
        <dbReference type="SAM" id="MobiDB-lite"/>
    </source>
</evidence>
<proteinExistence type="predicted"/>
<feature type="compositionally biased region" description="Low complexity" evidence="1">
    <location>
        <begin position="103"/>
        <end position="133"/>
    </location>
</feature>
<name>A0A814ZU05_9BILA</name>
<reference evidence="2" key="1">
    <citation type="submission" date="2021-02" db="EMBL/GenBank/DDBJ databases">
        <authorList>
            <person name="Nowell W R."/>
        </authorList>
    </citation>
    <scope>NUCLEOTIDE SEQUENCE</scope>
</reference>
<dbReference type="EMBL" id="CAJNOG010000447">
    <property type="protein sequence ID" value="CAF1246278.1"/>
    <property type="molecule type" value="Genomic_DNA"/>
</dbReference>
<dbReference type="AlphaFoldDB" id="A0A814ZU05"/>
<protein>
    <submittedName>
        <fullName evidence="2">Uncharacterized protein</fullName>
    </submittedName>
</protein>
<gene>
    <name evidence="2" type="ORF">JYZ213_LOCUS29361</name>
</gene>
<sequence>MTIPATIVAAFFTTTPPTDLAKILDSILYTYHLTSFPLYLITFKEFRWEFIKMITCKNNNRRIVPAQQQHTFLHDLRTVTVVFLITLTGARHTVVRTQHRRPQQGPQQEPQQGLQQGLQHGSQQELQHGSQHGAQHESQQQPQRDERQQTGILIVMM</sequence>